<proteinExistence type="predicted"/>
<dbReference type="Proteomes" id="UP000587524">
    <property type="component" value="Unassembled WGS sequence"/>
</dbReference>
<organism evidence="1 2">
    <name type="scientific">Aminobacter ciceronei</name>
    <dbReference type="NCBI Taxonomy" id="150723"/>
    <lineage>
        <taxon>Bacteria</taxon>
        <taxon>Pseudomonadati</taxon>
        <taxon>Pseudomonadota</taxon>
        <taxon>Alphaproteobacteria</taxon>
        <taxon>Hyphomicrobiales</taxon>
        <taxon>Phyllobacteriaceae</taxon>
        <taxon>Aminobacter</taxon>
    </lineage>
</organism>
<dbReference type="RefSeq" id="WP_182575764.1">
    <property type="nucleotide sequence ID" value="NZ_JACJHZ010000038.1"/>
</dbReference>
<sequence>MTASVMRTDLPPELEAVRNVARRALGPVTPTTDNTKADKDFLFKAKRTEAGRKLPAQHLVYFVLADLLGFKNLGKFEKVAWSIPVDFNGRAFLIEHRKFGVGVFAHDPATEEADAEKIVNHIHKAVKVARPFFDWLAGKAVEDSSVNVNNNSTALFDRFEYFVEAHRNKAKEADDRKGERVVKKGGTEGHSWESITYPAMRLRTEARWLGLAAIEAFFSWTEHVLIHIGILSGGMRTAGDVAKLAEADWATKYKSALDLADPASKDFYDRLLVVRKELRNFLAHGSFGKQGEAFSFHSSAGAVPVLLPDPIGSRKFSFGQHLSFDVAGPIRTIEEFIGHLWSGPRAPAEIYIQRYQLPLILTMVADGSYAQAMASPEEMEQFAHYLAGRFDQATDMDW</sequence>
<gene>
    <name evidence="1" type="ORF">HNQ97_005718</name>
</gene>
<comment type="caution">
    <text evidence="1">The sequence shown here is derived from an EMBL/GenBank/DDBJ whole genome shotgun (WGS) entry which is preliminary data.</text>
</comment>
<reference evidence="1 2" key="1">
    <citation type="submission" date="2020-08" db="EMBL/GenBank/DDBJ databases">
        <title>Genomic Encyclopedia of Type Strains, Phase IV (KMG-IV): sequencing the most valuable type-strain genomes for metagenomic binning, comparative biology and taxonomic classification.</title>
        <authorList>
            <person name="Goeker M."/>
        </authorList>
    </citation>
    <scope>NUCLEOTIDE SEQUENCE [LARGE SCALE GENOMIC DNA]</scope>
    <source>
        <strain evidence="1 2">DSM 17455</strain>
    </source>
</reference>
<evidence type="ECO:0000313" key="1">
    <source>
        <dbReference type="EMBL" id="MBA9023690.1"/>
    </source>
</evidence>
<protein>
    <recommendedName>
        <fullName evidence="3">Apea-like HEPN domain-containing protein</fullName>
    </recommendedName>
</protein>
<dbReference type="EMBL" id="JACJHZ010000038">
    <property type="protein sequence ID" value="MBA9023690.1"/>
    <property type="molecule type" value="Genomic_DNA"/>
</dbReference>
<evidence type="ECO:0008006" key="3">
    <source>
        <dbReference type="Google" id="ProtNLM"/>
    </source>
</evidence>
<accession>A0ABR6CF89</accession>
<evidence type="ECO:0000313" key="2">
    <source>
        <dbReference type="Proteomes" id="UP000587524"/>
    </source>
</evidence>
<keyword evidence="2" id="KW-1185">Reference proteome</keyword>
<name>A0ABR6CF89_9HYPH</name>